<dbReference type="AlphaFoldDB" id="A0A5M3W8D3"/>
<sequence length="395" mass="42760">MTAGSVRVLTGLLEAGHLASMDQLPALVAEQAAHAGMTEILIYIADLQQTVLRLLPTPGEEPDEKIAEFGVDSTLAGRSFRETRTLSCADAEQTHWWVPLLNGTERFGVLRASAPLAIDVAPGDLRDLAALVSLLIVSKRSHSDIYARLIRTRPMNVAAEMQWNLMPPLNFANPQVVIGAALEPAYEVGGDAFDYALAGGSVHLGIFDAMGHDTAAGLTANLAVAACRNFRRQGADLVATSEGAERVLIEEFGPGTRYVTAILAELHLESGLLTWVNRGHHPPVLIRGGRWIGMLACPPSHPLAMDLGLPVTLCREQLEPGDRLLLYTDGIPEAGSPRGREFGLARFVEFVIRHNADGLPVAETLRRLIHNVLAYHDGQLEDDATVLVIEWRGRP</sequence>
<dbReference type="PANTHER" id="PTHR43156:SF2">
    <property type="entry name" value="STAGE II SPORULATION PROTEIN E"/>
    <property type="match status" value="1"/>
</dbReference>
<dbReference type="PANTHER" id="PTHR43156">
    <property type="entry name" value="STAGE II SPORULATION PROTEIN E-RELATED"/>
    <property type="match status" value="1"/>
</dbReference>
<dbReference type="InterPro" id="IPR036457">
    <property type="entry name" value="PPM-type-like_dom_sf"/>
</dbReference>
<proteinExistence type="predicted"/>
<dbReference type="OrthoDB" id="4935951at2"/>
<keyword evidence="1" id="KW-0378">Hydrolase</keyword>
<dbReference type="Gene3D" id="3.60.40.10">
    <property type="entry name" value="PPM-type phosphatase domain"/>
    <property type="match status" value="1"/>
</dbReference>
<feature type="domain" description="PPM-type phosphatase" evidence="2">
    <location>
        <begin position="173"/>
        <end position="391"/>
    </location>
</feature>
<evidence type="ECO:0000256" key="1">
    <source>
        <dbReference type="ARBA" id="ARBA00022801"/>
    </source>
</evidence>
<dbReference type="GO" id="GO:0016791">
    <property type="term" value="F:phosphatase activity"/>
    <property type="evidence" value="ECO:0007669"/>
    <property type="project" value="TreeGrafter"/>
</dbReference>
<dbReference type="InterPro" id="IPR052016">
    <property type="entry name" value="Bact_Sigma-Reg"/>
</dbReference>
<dbReference type="SMART" id="SM00331">
    <property type="entry name" value="PP2C_SIG"/>
    <property type="match status" value="1"/>
</dbReference>
<dbReference type="InterPro" id="IPR001932">
    <property type="entry name" value="PPM-type_phosphatase-like_dom"/>
</dbReference>
<reference evidence="3 4" key="1">
    <citation type="submission" date="2019-10" db="EMBL/GenBank/DDBJ databases">
        <title>Whole genome shotgun sequence of Acrocarpospora corrugata NBRC 13972.</title>
        <authorList>
            <person name="Ichikawa N."/>
            <person name="Kimura A."/>
            <person name="Kitahashi Y."/>
            <person name="Komaki H."/>
            <person name="Oguchi A."/>
        </authorList>
    </citation>
    <scope>NUCLEOTIDE SEQUENCE [LARGE SCALE GENOMIC DNA]</scope>
    <source>
        <strain evidence="3 4">NBRC 13972</strain>
    </source>
</reference>
<protein>
    <recommendedName>
        <fullName evidence="2">PPM-type phosphatase domain-containing protein</fullName>
    </recommendedName>
</protein>
<evidence type="ECO:0000259" key="2">
    <source>
        <dbReference type="SMART" id="SM00331"/>
    </source>
</evidence>
<dbReference type="Pfam" id="PF07228">
    <property type="entry name" value="SpoIIE"/>
    <property type="match status" value="1"/>
</dbReference>
<accession>A0A5M3W8D3</accession>
<keyword evidence="4" id="KW-1185">Reference proteome</keyword>
<dbReference type="EMBL" id="BLAD01000093">
    <property type="protein sequence ID" value="GES05114.1"/>
    <property type="molecule type" value="Genomic_DNA"/>
</dbReference>
<dbReference type="SUPFAM" id="SSF81606">
    <property type="entry name" value="PP2C-like"/>
    <property type="match status" value="1"/>
</dbReference>
<evidence type="ECO:0000313" key="4">
    <source>
        <dbReference type="Proteomes" id="UP000334990"/>
    </source>
</evidence>
<evidence type="ECO:0000313" key="3">
    <source>
        <dbReference type="EMBL" id="GES05114.1"/>
    </source>
</evidence>
<dbReference type="Proteomes" id="UP000334990">
    <property type="component" value="Unassembled WGS sequence"/>
</dbReference>
<gene>
    <name evidence="3" type="ORF">Acor_71820</name>
</gene>
<comment type="caution">
    <text evidence="3">The sequence shown here is derived from an EMBL/GenBank/DDBJ whole genome shotgun (WGS) entry which is preliminary data.</text>
</comment>
<name>A0A5M3W8D3_9ACTN</name>
<organism evidence="3 4">
    <name type="scientific">Acrocarpospora corrugata</name>
    <dbReference type="NCBI Taxonomy" id="35763"/>
    <lineage>
        <taxon>Bacteria</taxon>
        <taxon>Bacillati</taxon>
        <taxon>Actinomycetota</taxon>
        <taxon>Actinomycetes</taxon>
        <taxon>Streptosporangiales</taxon>
        <taxon>Streptosporangiaceae</taxon>
        <taxon>Acrocarpospora</taxon>
    </lineage>
</organism>